<dbReference type="InterPro" id="IPR050697">
    <property type="entry name" value="Adenylyl/Guanylyl_Cyclase_3/4"/>
</dbReference>
<dbReference type="PANTHER" id="PTHR43081">
    <property type="entry name" value="ADENYLATE CYCLASE, TERMINAL-DIFFERENTIATION SPECIFIC-RELATED"/>
    <property type="match status" value="1"/>
</dbReference>
<dbReference type="OrthoDB" id="9802500at2"/>
<evidence type="ECO:0000259" key="2">
    <source>
        <dbReference type="PROSITE" id="PS50125"/>
    </source>
</evidence>
<feature type="transmembrane region" description="Helical" evidence="1">
    <location>
        <begin position="433"/>
        <end position="457"/>
    </location>
</feature>
<dbReference type="SUPFAM" id="SSF55073">
    <property type="entry name" value="Nucleotide cyclase"/>
    <property type="match status" value="1"/>
</dbReference>
<dbReference type="EMBL" id="RXLQ01000005">
    <property type="protein sequence ID" value="RSZ58970.1"/>
    <property type="molecule type" value="Genomic_DNA"/>
</dbReference>
<keyword evidence="1" id="KW-0472">Membrane</keyword>
<sequence length="753" mass="80643">MKPAARLLRRYWGRWLLGLGLTLGAALYTLGYLHSDAIARMDGFLAGLRMRVDTPRLDPRIVIVDIDEKSLAALGRFPWSRDIQARLVTQLTRRYEVGAVGFDISFPEPDTSSGYAVLERLAHRELDRVAGLKEQLAGLKAGMDYDGLLADALRGQPVVLGYNVSEKLRKGVLPAPAFTLASLNGRELLAYSASGYEANIARLQEAAAGAGIFTAATDADGVIRSAILLQRIGDAYYPSLSLATAAVYLKARAIAPYFDTTVDQLSRAQRDSGGVAWISLFLPQRQLRIPVGEGLTTYVQFRGRGGPSGGAFRYVSAADVLSGAAPLAQLRGALVLVGSTAPGINDLRVTPVNPEYPGVEVHANLLKSILDNDFKARPAEAWLLECLLVLAFGLVLTVGLARLPPLKAVALAALALGAAAGINLLLYREAGMVLGGAVLLLLIVALFVVNLAVGYVFEVRKSQALVSLFGEYVAPELVADMADNPGQYTMDGATRELTVLFADVRGFTGIAEQLTPTALREYINLYLTAMSLDIRDSHRGTLDKYIGDAVMAFWGAPVAFADHASRAVASALLMQASAARLDGEFRARGWPALAIGIGINSGQMHVGDMGSAIRRAYTVMGDAVNLGARLEGLSKVYGAGIVAGAATRLAAPEFAWRELDLVRVKGKLEPVAIFEPLGHAFALDDEAVARLDAWHAALALVRAQQWNGAHTILAGLLDGEDCVLYRLYLDRIALYRAHPPGPDWDGVTSFDTK</sequence>
<keyword evidence="1" id="KW-0812">Transmembrane</keyword>
<accession>A0A430HN89</accession>
<dbReference type="GO" id="GO:0004016">
    <property type="term" value="F:adenylate cyclase activity"/>
    <property type="evidence" value="ECO:0007669"/>
    <property type="project" value="UniProtKB-ARBA"/>
</dbReference>
<dbReference type="InterPro" id="IPR029787">
    <property type="entry name" value="Nucleotide_cyclase"/>
</dbReference>
<dbReference type="Gene3D" id="3.30.70.1230">
    <property type="entry name" value="Nucleotide cyclase"/>
    <property type="match status" value="1"/>
</dbReference>
<dbReference type="PROSITE" id="PS50125">
    <property type="entry name" value="GUANYLATE_CYCLASE_2"/>
    <property type="match status" value="1"/>
</dbReference>
<dbReference type="SMART" id="SM00044">
    <property type="entry name" value="CYCc"/>
    <property type="match status" value="1"/>
</dbReference>
<dbReference type="Pfam" id="PF05226">
    <property type="entry name" value="CHASE2"/>
    <property type="match status" value="1"/>
</dbReference>
<keyword evidence="4" id="KW-1185">Reference proteome</keyword>
<evidence type="ECO:0000313" key="3">
    <source>
        <dbReference type="EMBL" id="RSZ58970.1"/>
    </source>
</evidence>
<name>A0A430HN89_9BURK</name>
<dbReference type="Proteomes" id="UP000278085">
    <property type="component" value="Unassembled WGS sequence"/>
</dbReference>
<dbReference type="InterPro" id="IPR007890">
    <property type="entry name" value="CHASE2"/>
</dbReference>
<feature type="transmembrane region" description="Helical" evidence="1">
    <location>
        <begin position="408"/>
        <end position="427"/>
    </location>
</feature>
<proteinExistence type="predicted"/>
<dbReference type="GO" id="GO:0035556">
    <property type="term" value="P:intracellular signal transduction"/>
    <property type="evidence" value="ECO:0007669"/>
    <property type="project" value="InterPro"/>
</dbReference>
<dbReference type="CDD" id="cd07302">
    <property type="entry name" value="CHD"/>
    <property type="match status" value="1"/>
</dbReference>
<dbReference type="GO" id="GO:0006171">
    <property type="term" value="P:cAMP biosynthetic process"/>
    <property type="evidence" value="ECO:0007669"/>
    <property type="project" value="TreeGrafter"/>
</dbReference>
<keyword evidence="1" id="KW-1133">Transmembrane helix</keyword>
<feature type="transmembrane region" description="Helical" evidence="1">
    <location>
        <begin position="381"/>
        <end position="401"/>
    </location>
</feature>
<comment type="caution">
    <text evidence="3">The sequence shown here is derived from an EMBL/GenBank/DDBJ whole genome shotgun (WGS) entry which is preliminary data.</text>
</comment>
<feature type="domain" description="Guanylate cyclase" evidence="2">
    <location>
        <begin position="498"/>
        <end position="631"/>
    </location>
</feature>
<dbReference type="RefSeq" id="WP_126074174.1">
    <property type="nucleotide sequence ID" value="NZ_CP051166.1"/>
</dbReference>
<gene>
    <name evidence="3" type="ORF">EJB06_11580</name>
</gene>
<dbReference type="Pfam" id="PF00211">
    <property type="entry name" value="Guanylate_cyc"/>
    <property type="match status" value="1"/>
</dbReference>
<dbReference type="SMART" id="SM01080">
    <property type="entry name" value="CHASE2"/>
    <property type="match status" value="1"/>
</dbReference>
<dbReference type="AlphaFoldDB" id="A0A430HN89"/>
<evidence type="ECO:0000256" key="1">
    <source>
        <dbReference type="SAM" id="Phobius"/>
    </source>
</evidence>
<evidence type="ECO:0000313" key="4">
    <source>
        <dbReference type="Proteomes" id="UP000278085"/>
    </source>
</evidence>
<protein>
    <submittedName>
        <fullName evidence="3">Adenylate/guanylate cyclase domain-containing protein</fullName>
    </submittedName>
</protein>
<reference evidence="3 4" key="1">
    <citation type="submission" date="2018-12" db="EMBL/GenBank/DDBJ databases">
        <authorList>
            <person name="Yang E."/>
        </authorList>
    </citation>
    <scope>NUCLEOTIDE SEQUENCE [LARGE SCALE GENOMIC DNA]</scope>
    <source>
        <strain evidence="3 4">SOD</strain>
    </source>
</reference>
<organism evidence="3 4">
    <name type="scientific">Massilia atriviolacea</name>
    <dbReference type="NCBI Taxonomy" id="2495579"/>
    <lineage>
        <taxon>Bacteria</taxon>
        <taxon>Pseudomonadati</taxon>
        <taxon>Pseudomonadota</taxon>
        <taxon>Betaproteobacteria</taxon>
        <taxon>Burkholderiales</taxon>
        <taxon>Oxalobacteraceae</taxon>
        <taxon>Telluria group</taxon>
        <taxon>Massilia</taxon>
    </lineage>
</organism>
<dbReference type="PANTHER" id="PTHR43081:SF1">
    <property type="entry name" value="ADENYLATE CYCLASE, TERMINAL-DIFFERENTIATION SPECIFIC"/>
    <property type="match status" value="1"/>
</dbReference>
<dbReference type="InterPro" id="IPR001054">
    <property type="entry name" value="A/G_cyclase"/>
</dbReference>